<proteinExistence type="inferred from homology"/>
<protein>
    <recommendedName>
        <fullName evidence="3">CS domain-containing protein</fullName>
    </recommendedName>
</protein>
<dbReference type="RefSeq" id="XP_016216524.1">
    <property type="nucleotide sequence ID" value="XM_016355388.1"/>
</dbReference>
<dbReference type="Gene3D" id="2.60.40.790">
    <property type="match status" value="1"/>
</dbReference>
<dbReference type="STRING" id="253628.A0A0D2AJB5"/>
<reference evidence="4 5" key="1">
    <citation type="submission" date="2015-01" db="EMBL/GenBank/DDBJ databases">
        <title>The Genome Sequence of Ochroconis gallopava CBS43764.</title>
        <authorList>
            <consortium name="The Broad Institute Genomics Platform"/>
            <person name="Cuomo C."/>
            <person name="de Hoog S."/>
            <person name="Gorbushina A."/>
            <person name="Stielow B."/>
            <person name="Teixiera M."/>
            <person name="Abouelleil A."/>
            <person name="Chapman S.B."/>
            <person name="Priest M."/>
            <person name="Young S.K."/>
            <person name="Wortman J."/>
            <person name="Nusbaum C."/>
            <person name="Birren B."/>
        </authorList>
    </citation>
    <scope>NUCLEOTIDE SEQUENCE [LARGE SCALE GENOMIC DNA]</scope>
    <source>
        <strain evidence="4 5">CBS 43764</strain>
    </source>
</reference>
<dbReference type="Pfam" id="PF04969">
    <property type="entry name" value="CS"/>
    <property type="match status" value="1"/>
</dbReference>
<evidence type="ECO:0000259" key="3">
    <source>
        <dbReference type="PROSITE" id="PS51203"/>
    </source>
</evidence>
<dbReference type="FunFam" id="2.60.40.790:FF:000013">
    <property type="entry name" value="Very-long-chain (3R)-3-hydroxyacyl-CoA dehydratase"/>
    <property type="match status" value="1"/>
</dbReference>
<evidence type="ECO:0000313" key="4">
    <source>
        <dbReference type="EMBL" id="KIW06655.1"/>
    </source>
</evidence>
<dbReference type="CDD" id="cd06465">
    <property type="entry name" value="p23_hB-ind1_like"/>
    <property type="match status" value="1"/>
</dbReference>
<gene>
    <name evidence="4" type="ORF">PV09_02363</name>
</gene>
<feature type="compositionally biased region" description="Basic and acidic residues" evidence="2">
    <location>
        <begin position="182"/>
        <end position="202"/>
    </location>
</feature>
<keyword evidence="5" id="KW-1185">Reference proteome</keyword>
<dbReference type="SUPFAM" id="SSF49764">
    <property type="entry name" value="HSP20-like chaperones"/>
    <property type="match status" value="1"/>
</dbReference>
<accession>A0A0D2AJB5</accession>
<feature type="region of interest" description="Disordered" evidence="2">
    <location>
        <begin position="122"/>
        <end position="202"/>
    </location>
</feature>
<dbReference type="OrthoDB" id="1564555at2759"/>
<dbReference type="HOGENOM" id="CLU_078883_0_0_1"/>
<dbReference type="GO" id="GO:0005634">
    <property type="term" value="C:nucleus"/>
    <property type="evidence" value="ECO:0007669"/>
    <property type="project" value="TreeGrafter"/>
</dbReference>
<comment type="similarity">
    <text evidence="1">Belongs to the p23/wos2 family.</text>
</comment>
<sequence>MSDTVHPEVLWAQRSSDSDPDKNYIYLTITMPDVPADSLKLDIQPTYVEASGHSTTKNLNYKTKLELFAEIDPAKTKKNHTDRDLELVLYKKELKQEYWPRLLKEKGKVHFLRTDFDKWVDEDEQDGNADDDDFMSKMGGMGGGPGGFEDIDFSKLGAGPDATGDDEDGDESDDEEMPDLEGQEKEVVPSEEASKEKTEEAA</sequence>
<feature type="domain" description="CS" evidence="3">
    <location>
        <begin position="4"/>
        <end position="103"/>
    </location>
</feature>
<evidence type="ECO:0000256" key="1">
    <source>
        <dbReference type="ARBA" id="ARBA00025733"/>
    </source>
</evidence>
<dbReference type="InterPro" id="IPR007052">
    <property type="entry name" value="CS_dom"/>
</dbReference>
<dbReference type="GO" id="GO:0051087">
    <property type="term" value="F:protein-folding chaperone binding"/>
    <property type="evidence" value="ECO:0007669"/>
    <property type="project" value="TreeGrafter"/>
</dbReference>
<evidence type="ECO:0000313" key="5">
    <source>
        <dbReference type="Proteomes" id="UP000053259"/>
    </source>
</evidence>
<dbReference type="PANTHER" id="PTHR22932:SF1">
    <property type="entry name" value="CO-CHAPERONE PROTEIN DAF-41"/>
    <property type="match status" value="1"/>
</dbReference>
<organism evidence="4 5">
    <name type="scientific">Verruconis gallopava</name>
    <dbReference type="NCBI Taxonomy" id="253628"/>
    <lineage>
        <taxon>Eukaryota</taxon>
        <taxon>Fungi</taxon>
        <taxon>Dikarya</taxon>
        <taxon>Ascomycota</taxon>
        <taxon>Pezizomycotina</taxon>
        <taxon>Dothideomycetes</taxon>
        <taxon>Pleosporomycetidae</taxon>
        <taxon>Venturiales</taxon>
        <taxon>Sympoventuriaceae</taxon>
        <taxon>Verruconis</taxon>
    </lineage>
</organism>
<dbReference type="FunCoup" id="A0A0D2AJB5">
    <property type="interactions" value="1153"/>
</dbReference>
<feature type="compositionally biased region" description="Acidic residues" evidence="2">
    <location>
        <begin position="163"/>
        <end position="181"/>
    </location>
</feature>
<dbReference type="InterPro" id="IPR045250">
    <property type="entry name" value="p23-like"/>
</dbReference>
<dbReference type="GO" id="GO:0005829">
    <property type="term" value="C:cytosol"/>
    <property type="evidence" value="ECO:0007669"/>
    <property type="project" value="TreeGrafter"/>
</dbReference>
<dbReference type="PANTHER" id="PTHR22932">
    <property type="entry name" value="TELOMERASE-BINDING PROTEIN P23 HSP90 CO-CHAPERONE"/>
    <property type="match status" value="1"/>
</dbReference>
<evidence type="ECO:0000256" key="2">
    <source>
        <dbReference type="SAM" id="MobiDB-lite"/>
    </source>
</evidence>
<dbReference type="VEuPathDB" id="FungiDB:PV09_02363"/>
<dbReference type="GO" id="GO:0051131">
    <property type="term" value="P:chaperone-mediated protein complex assembly"/>
    <property type="evidence" value="ECO:0007669"/>
    <property type="project" value="TreeGrafter"/>
</dbReference>
<name>A0A0D2AJB5_9PEZI</name>
<dbReference type="GO" id="GO:0006457">
    <property type="term" value="P:protein folding"/>
    <property type="evidence" value="ECO:0007669"/>
    <property type="project" value="TreeGrafter"/>
</dbReference>
<dbReference type="PROSITE" id="PS51203">
    <property type="entry name" value="CS"/>
    <property type="match status" value="1"/>
</dbReference>
<dbReference type="AlphaFoldDB" id="A0A0D2AJB5"/>
<dbReference type="Proteomes" id="UP000053259">
    <property type="component" value="Unassembled WGS sequence"/>
</dbReference>
<dbReference type="GeneID" id="27310336"/>
<feature type="compositionally biased region" description="Acidic residues" evidence="2">
    <location>
        <begin position="122"/>
        <end position="133"/>
    </location>
</feature>
<feature type="region of interest" description="Disordered" evidence="2">
    <location>
        <begin position="1"/>
        <end position="21"/>
    </location>
</feature>
<dbReference type="EMBL" id="KN847534">
    <property type="protein sequence ID" value="KIW06655.1"/>
    <property type="molecule type" value="Genomic_DNA"/>
</dbReference>
<dbReference type="InterPro" id="IPR008978">
    <property type="entry name" value="HSP20-like_chaperone"/>
</dbReference>
<dbReference type="GO" id="GO:0051879">
    <property type="term" value="F:Hsp90 protein binding"/>
    <property type="evidence" value="ECO:0007669"/>
    <property type="project" value="InterPro"/>
</dbReference>
<dbReference type="InParanoid" id="A0A0D2AJB5"/>